<dbReference type="GO" id="GO:0097354">
    <property type="term" value="P:prenylation"/>
    <property type="evidence" value="ECO:0007669"/>
    <property type="project" value="UniProtKB-UniRule"/>
</dbReference>
<dbReference type="PROSITE" id="PS51147">
    <property type="entry name" value="PFTA"/>
    <property type="match status" value="5"/>
</dbReference>
<keyword evidence="6" id="KW-0677">Repeat</keyword>
<dbReference type="Gene3D" id="1.25.40.120">
    <property type="entry name" value="Protein prenylyltransferase"/>
    <property type="match status" value="1"/>
</dbReference>
<accession>A0A5C3KZ17</accession>
<name>A0A5C3KZ17_COPMA</name>
<dbReference type="PANTHER" id="PTHR11129">
    <property type="entry name" value="PROTEIN FARNESYLTRANSFERASE ALPHA SUBUNIT/RAB GERANYLGERANYL TRANSFERASE ALPHA SUBUNIT"/>
    <property type="match status" value="1"/>
</dbReference>
<proteinExistence type="inferred from homology"/>
<evidence type="ECO:0000256" key="8">
    <source>
        <dbReference type="ARBA" id="ARBA00047658"/>
    </source>
</evidence>
<comment type="catalytic activity">
    <reaction evidence="8 9">
        <text>geranylgeranyl diphosphate + L-cysteinyl-[protein] = S-geranylgeranyl-L-cysteinyl-[protein] + diphosphate</text>
        <dbReference type="Rhea" id="RHEA:21240"/>
        <dbReference type="Rhea" id="RHEA-COMP:10131"/>
        <dbReference type="Rhea" id="RHEA-COMP:11537"/>
        <dbReference type="ChEBI" id="CHEBI:29950"/>
        <dbReference type="ChEBI" id="CHEBI:33019"/>
        <dbReference type="ChEBI" id="CHEBI:57533"/>
        <dbReference type="ChEBI" id="CHEBI:86021"/>
        <dbReference type="EC" id="2.5.1.60"/>
    </reaction>
</comment>
<dbReference type="FunFam" id="1.25.40.120:FF:000035">
    <property type="entry name" value="Geranylgeranyl transferase type-2 subunit alpha"/>
    <property type="match status" value="1"/>
</dbReference>
<evidence type="ECO:0000256" key="2">
    <source>
        <dbReference type="ARBA" id="ARBA00012656"/>
    </source>
</evidence>
<evidence type="ECO:0000256" key="5">
    <source>
        <dbReference type="ARBA" id="ARBA00022679"/>
    </source>
</evidence>
<evidence type="ECO:0000256" key="4">
    <source>
        <dbReference type="ARBA" id="ARBA00022602"/>
    </source>
</evidence>
<gene>
    <name evidence="10" type="ORF">FA15DRAFT_694092</name>
</gene>
<keyword evidence="5 9" id="KW-0808">Transferase</keyword>
<keyword evidence="11" id="KW-1185">Reference proteome</keyword>
<dbReference type="InterPro" id="IPR002088">
    <property type="entry name" value="Prenyl_trans_a"/>
</dbReference>
<evidence type="ECO:0000313" key="11">
    <source>
        <dbReference type="Proteomes" id="UP000307440"/>
    </source>
</evidence>
<dbReference type="EMBL" id="ML210191">
    <property type="protein sequence ID" value="TFK25083.1"/>
    <property type="molecule type" value="Genomic_DNA"/>
</dbReference>
<dbReference type="GO" id="GO:0005968">
    <property type="term" value="C:Rab-protein geranylgeranyltransferase complex"/>
    <property type="evidence" value="ECO:0007669"/>
    <property type="project" value="TreeGrafter"/>
</dbReference>
<dbReference type="AlphaFoldDB" id="A0A5C3KZ17"/>
<evidence type="ECO:0000256" key="1">
    <source>
        <dbReference type="ARBA" id="ARBA00006734"/>
    </source>
</evidence>
<dbReference type="STRING" id="230819.A0A5C3KZ17"/>
<dbReference type="PANTHER" id="PTHR11129:SF2">
    <property type="entry name" value="GERANYLGERANYL TRANSFERASE TYPE-2 SUBUNIT ALPHA"/>
    <property type="match status" value="1"/>
</dbReference>
<sequence length="331" mass="38857">MHGVKRVKQTPEALEAKRQKERAKIHEFLDLSDKLLTRRKDSDFSEESFKLTTRLLHINPEFYTIWNFRRNILTNGLFPGSTQEKVNNILAGELMMTMTALKSHPKVYWIWNHRRWCLENVPFGPGEEGSETYQQWRTAAWDNELFVVERLLDADARNFLAWGYRRYVLASMPVPRSDASELAYTTKKIGANFSNFSAWHQRSKVLTKLWADGTLNEKTSREAEFDLVTNAMYTEPADQSVWVYHRWLVGSNPGKSLLLREIKSIGELLEEQPDSKWCMESIVHYARIFLKLYPEDGAAAGLRERTHQLLRELQELDPFRRQRYIDLRTTV</sequence>
<comment type="function">
    <text evidence="9">Catalyzes the transfer of a geranyl-geranyl moiety from geranyl-geranyl pyrophosphate to cysteines occuring in specific C-terminal amino acid sequences.</text>
</comment>
<evidence type="ECO:0000256" key="7">
    <source>
        <dbReference type="ARBA" id="ARBA00031267"/>
    </source>
</evidence>
<dbReference type="GO" id="GO:0004663">
    <property type="term" value="F:Rab geranylgeranyltransferase activity"/>
    <property type="evidence" value="ECO:0007669"/>
    <property type="project" value="UniProtKB-UniRule"/>
</dbReference>
<comment type="similarity">
    <text evidence="1 9">Belongs to the protein prenyltransferase subunit alpha family.</text>
</comment>
<dbReference type="Proteomes" id="UP000307440">
    <property type="component" value="Unassembled WGS sequence"/>
</dbReference>
<dbReference type="Pfam" id="PF01239">
    <property type="entry name" value="PPTA"/>
    <property type="match status" value="5"/>
</dbReference>
<dbReference type="EC" id="2.5.1.60" evidence="2 9"/>
<evidence type="ECO:0000256" key="6">
    <source>
        <dbReference type="ARBA" id="ARBA00022737"/>
    </source>
</evidence>
<evidence type="ECO:0000256" key="9">
    <source>
        <dbReference type="RuleBase" id="RU367120"/>
    </source>
</evidence>
<dbReference type="SUPFAM" id="SSF48439">
    <property type="entry name" value="Protein prenylyltransferase"/>
    <property type="match status" value="1"/>
</dbReference>
<evidence type="ECO:0000313" key="10">
    <source>
        <dbReference type="EMBL" id="TFK25083.1"/>
    </source>
</evidence>
<protein>
    <recommendedName>
        <fullName evidence="3 9">Geranylgeranyl transferase type-2 subunit alpha</fullName>
        <ecNumber evidence="2 9">2.5.1.60</ecNumber>
    </recommendedName>
    <alternativeName>
        <fullName evidence="7 9">Geranylgeranyl transferase type II subunit alpha</fullName>
    </alternativeName>
</protein>
<evidence type="ECO:0000256" key="3">
    <source>
        <dbReference type="ARBA" id="ARBA00014772"/>
    </source>
</evidence>
<dbReference type="OrthoDB" id="1658at2759"/>
<keyword evidence="4 9" id="KW-0637">Prenyltransferase</keyword>
<organism evidence="10 11">
    <name type="scientific">Coprinopsis marcescibilis</name>
    <name type="common">Agaric fungus</name>
    <name type="synonym">Psathyrella marcescibilis</name>
    <dbReference type="NCBI Taxonomy" id="230819"/>
    <lineage>
        <taxon>Eukaryota</taxon>
        <taxon>Fungi</taxon>
        <taxon>Dikarya</taxon>
        <taxon>Basidiomycota</taxon>
        <taxon>Agaricomycotina</taxon>
        <taxon>Agaricomycetes</taxon>
        <taxon>Agaricomycetidae</taxon>
        <taxon>Agaricales</taxon>
        <taxon>Agaricineae</taxon>
        <taxon>Psathyrellaceae</taxon>
        <taxon>Coprinopsis</taxon>
    </lineage>
</organism>
<reference evidence="10 11" key="1">
    <citation type="journal article" date="2019" name="Nat. Ecol. Evol.">
        <title>Megaphylogeny resolves global patterns of mushroom evolution.</title>
        <authorList>
            <person name="Varga T."/>
            <person name="Krizsan K."/>
            <person name="Foldi C."/>
            <person name="Dima B."/>
            <person name="Sanchez-Garcia M."/>
            <person name="Sanchez-Ramirez S."/>
            <person name="Szollosi G.J."/>
            <person name="Szarkandi J.G."/>
            <person name="Papp V."/>
            <person name="Albert L."/>
            <person name="Andreopoulos W."/>
            <person name="Angelini C."/>
            <person name="Antonin V."/>
            <person name="Barry K.W."/>
            <person name="Bougher N.L."/>
            <person name="Buchanan P."/>
            <person name="Buyck B."/>
            <person name="Bense V."/>
            <person name="Catcheside P."/>
            <person name="Chovatia M."/>
            <person name="Cooper J."/>
            <person name="Damon W."/>
            <person name="Desjardin D."/>
            <person name="Finy P."/>
            <person name="Geml J."/>
            <person name="Haridas S."/>
            <person name="Hughes K."/>
            <person name="Justo A."/>
            <person name="Karasinski D."/>
            <person name="Kautmanova I."/>
            <person name="Kiss B."/>
            <person name="Kocsube S."/>
            <person name="Kotiranta H."/>
            <person name="LaButti K.M."/>
            <person name="Lechner B.E."/>
            <person name="Liimatainen K."/>
            <person name="Lipzen A."/>
            <person name="Lukacs Z."/>
            <person name="Mihaltcheva S."/>
            <person name="Morgado L.N."/>
            <person name="Niskanen T."/>
            <person name="Noordeloos M.E."/>
            <person name="Ohm R.A."/>
            <person name="Ortiz-Santana B."/>
            <person name="Ovrebo C."/>
            <person name="Racz N."/>
            <person name="Riley R."/>
            <person name="Savchenko A."/>
            <person name="Shiryaev A."/>
            <person name="Soop K."/>
            <person name="Spirin V."/>
            <person name="Szebenyi C."/>
            <person name="Tomsovsky M."/>
            <person name="Tulloss R.E."/>
            <person name="Uehling J."/>
            <person name="Grigoriev I.V."/>
            <person name="Vagvolgyi C."/>
            <person name="Papp T."/>
            <person name="Martin F.M."/>
            <person name="Miettinen O."/>
            <person name="Hibbett D.S."/>
            <person name="Nagy L.G."/>
        </authorList>
    </citation>
    <scope>NUCLEOTIDE SEQUENCE [LARGE SCALE GENOMIC DNA]</scope>
    <source>
        <strain evidence="10 11">CBS 121175</strain>
    </source>
</reference>